<evidence type="ECO:0000313" key="1">
    <source>
        <dbReference type="EMBL" id="MFC3003592.1"/>
    </source>
</evidence>
<proteinExistence type="predicted"/>
<dbReference type="RefSeq" id="WP_216840040.1">
    <property type="nucleotide sequence ID" value="NZ_JAFNJS010000012.1"/>
</dbReference>
<comment type="caution">
    <text evidence="1">The sequence shown here is derived from an EMBL/GenBank/DDBJ whole genome shotgun (WGS) entry which is preliminary data.</text>
</comment>
<evidence type="ECO:0008006" key="3">
    <source>
        <dbReference type="Google" id="ProtNLM"/>
    </source>
</evidence>
<dbReference type="Proteomes" id="UP001595420">
    <property type="component" value="Unassembled WGS sequence"/>
</dbReference>
<name>A0ABV7C0T9_9PROT</name>
<organism evidence="1 2">
    <name type="scientific">Falsiroseomonas tokyonensis</name>
    <dbReference type="NCBI Taxonomy" id="430521"/>
    <lineage>
        <taxon>Bacteria</taxon>
        <taxon>Pseudomonadati</taxon>
        <taxon>Pseudomonadota</taxon>
        <taxon>Alphaproteobacteria</taxon>
        <taxon>Acetobacterales</taxon>
        <taxon>Roseomonadaceae</taxon>
        <taxon>Falsiroseomonas</taxon>
    </lineage>
</organism>
<accession>A0ABV7C0T9</accession>
<reference evidence="2" key="1">
    <citation type="journal article" date="2019" name="Int. J. Syst. Evol. Microbiol.">
        <title>The Global Catalogue of Microorganisms (GCM) 10K type strain sequencing project: providing services to taxonomists for standard genome sequencing and annotation.</title>
        <authorList>
            <consortium name="The Broad Institute Genomics Platform"/>
            <consortium name="The Broad Institute Genome Sequencing Center for Infectious Disease"/>
            <person name="Wu L."/>
            <person name="Ma J."/>
        </authorList>
    </citation>
    <scope>NUCLEOTIDE SEQUENCE [LARGE SCALE GENOMIC DNA]</scope>
    <source>
        <strain evidence="2">CGMCC 1.16855</strain>
    </source>
</reference>
<dbReference type="EMBL" id="JBHRSB010000012">
    <property type="protein sequence ID" value="MFC3003592.1"/>
    <property type="molecule type" value="Genomic_DNA"/>
</dbReference>
<keyword evidence="2" id="KW-1185">Reference proteome</keyword>
<gene>
    <name evidence="1" type="ORF">ACFOD3_27110</name>
</gene>
<sequence length="184" mass="19868">MARTGRTLTLDIGPAKRKGDSRFHITKALRPKAPAAEVEAGRPELTPAEARAALRRAYTRGADAAAELLAGPDMLSSDQIAERLGLSREAVLQKRRRGELLGIEGAKRGVRFPAWQVGPDGLPIAALRELHDVLGEPWAVFRFLRQQHPELGMQSGLQVAADRRRAAELVDLARSIGAFGPTGA</sequence>
<protein>
    <recommendedName>
        <fullName evidence="3">Helix-turn-helix domain-containing protein</fullName>
    </recommendedName>
</protein>
<evidence type="ECO:0000313" key="2">
    <source>
        <dbReference type="Proteomes" id="UP001595420"/>
    </source>
</evidence>